<dbReference type="NCBIfam" id="NF008165">
    <property type="entry name" value="PRK10917.1-3"/>
    <property type="match status" value="1"/>
</dbReference>
<evidence type="ECO:0000259" key="16">
    <source>
        <dbReference type="PROSITE" id="PS51192"/>
    </source>
</evidence>
<dbReference type="Proteomes" id="UP000286715">
    <property type="component" value="Unassembled WGS sequence"/>
</dbReference>
<evidence type="ECO:0000256" key="9">
    <source>
        <dbReference type="ARBA" id="ARBA00023172"/>
    </source>
</evidence>
<keyword evidence="4 15" id="KW-0227">DNA damage</keyword>
<dbReference type="Pfam" id="PF00270">
    <property type="entry name" value="DEAD"/>
    <property type="match status" value="1"/>
</dbReference>
<evidence type="ECO:0000256" key="12">
    <source>
        <dbReference type="ARBA" id="ARBA00034617"/>
    </source>
</evidence>
<comment type="similarity">
    <text evidence="1 15">Belongs to the helicase family. RecG subfamily.</text>
</comment>
<proteinExistence type="inferred from homology"/>
<evidence type="ECO:0000259" key="17">
    <source>
        <dbReference type="PROSITE" id="PS51194"/>
    </source>
</evidence>
<keyword evidence="8" id="KW-0238">DNA-binding</keyword>
<dbReference type="RefSeq" id="WP_124396801.1">
    <property type="nucleotide sequence ID" value="NZ_BHZE01000002.1"/>
</dbReference>
<keyword evidence="5 15" id="KW-0378">Hydrolase</keyword>
<evidence type="ECO:0000256" key="1">
    <source>
        <dbReference type="ARBA" id="ARBA00007504"/>
    </source>
</evidence>
<keyword evidence="6 15" id="KW-0347">Helicase</keyword>
<dbReference type="InterPro" id="IPR045562">
    <property type="entry name" value="RecG_dom3_C"/>
</dbReference>
<dbReference type="SUPFAM" id="SSF50249">
    <property type="entry name" value="Nucleic acid-binding proteins"/>
    <property type="match status" value="1"/>
</dbReference>
<comment type="caution">
    <text evidence="18">The sequence shown here is derived from an EMBL/GenBank/DDBJ whole genome shotgun (WGS) entry which is preliminary data.</text>
</comment>
<dbReference type="InterPro" id="IPR047112">
    <property type="entry name" value="RecG/Mfd"/>
</dbReference>
<sequence length="702" mass="79779">MNFELAHTPVEYIKGVGPKRGELLRKELNIHTLNDLLHHFPFRYVDRTTFHTISQIKSTEIDIQIVGKFKSIQETKTKSGRRILTGVFYDDTGNVEVTWFQGLKLLKDFIKLDTPYILFGKPNYFNGTYSFIHPELEERPGVGQQMTSKLQPVYSTTEKLTSVGLNSKGISKIIQNALELIKGKWQEVLPFDFIEKHQLISREDAFFYIHFPQSEEQLQKARQRLKFEELFFIQISVVWQKMLVSQNNKGFIFKEIHNHLRTFYHQKLPYKLTNAQIRVLREIRADVTSGKQMNRLLQGDVGSGKTLVALQAMLMAVDAGFQACMMAPTEILAQQHYQTIGEMLYGLPVTVKLLTGSTKTAERREIHRMLSDGSLHILIGTHALIEDTVAFKNLGLAVIDEQHRFGVEQRGKLWKKNTNPPHILVMTATPIPRTLAMTLYGDLEVSVIDELPPGRKPVATYHVTEAHRLRLFGFMKSEIAKGRQVYVVYPLIEESEKLDLLALEQGIESLQRAFPLPDYQFSVVHGRMSPEEKAHEMERFVKGISNIMVATTVIEVGVNVPNATVMVIENAERFGLSQLHQLRGRVGRGAEKSYCILVTGNKLSSDAKVRIDTMCRTNDGFEIAEIDLQLRGPGDIMGTRQSGLVNMKIANLATDQLLVQVTRDAALALYKDDPKLTKPEHRPTLLYYQHLYASSASYAKIS</sequence>
<feature type="domain" description="Helicase ATP-binding" evidence="16">
    <location>
        <begin position="286"/>
        <end position="448"/>
    </location>
</feature>
<dbReference type="PROSITE" id="PS51194">
    <property type="entry name" value="HELICASE_CTER"/>
    <property type="match status" value="1"/>
</dbReference>
<evidence type="ECO:0000313" key="19">
    <source>
        <dbReference type="Proteomes" id="UP000286715"/>
    </source>
</evidence>
<dbReference type="GO" id="GO:0043138">
    <property type="term" value="F:3'-5' DNA helicase activity"/>
    <property type="evidence" value="ECO:0007669"/>
    <property type="project" value="UniProtKB-EC"/>
</dbReference>
<evidence type="ECO:0000256" key="14">
    <source>
        <dbReference type="ARBA" id="ARBA00048988"/>
    </source>
</evidence>
<evidence type="ECO:0000256" key="5">
    <source>
        <dbReference type="ARBA" id="ARBA00022801"/>
    </source>
</evidence>
<reference evidence="18 19" key="1">
    <citation type="submission" date="2018-11" db="EMBL/GenBank/DDBJ databases">
        <title>Schleiferia aggregans sp. nov., a moderately thermophilic heterotrophic bacterium isolated from microbial mats at a terrestrial hot spring.</title>
        <authorList>
            <person name="Iino T."/>
            <person name="Ohkuma M."/>
            <person name="Haruta S."/>
        </authorList>
    </citation>
    <scope>NUCLEOTIDE SEQUENCE [LARGE SCALE GENOMIC DNA]</scope>
    <source>
        <strain evidence="18 19">LA</strain>
    </source>
</reference>
<keyword evidence="19" id="KW-1185">Reference proteome</keyword>
<dbReference type="CDD" id="cd17992">
    <property type="entry name" value="DEXHc_RecG"/>
    <property type="match status" value="1"/>
</dbReference>
<dbReference type="Gene3D" id="3.40.50.300">
    <property type="entry name" value="P-loop containing nucleotide triphosphate hydrolases"/>
    <property type="match status" value="2"/>
</dbReference>
<comment type="function">
    <text evidence="15">Plays a critical role in recombination and DNA repair. Helps process Holliday junction intermediates to mature products by catalyzing branch migration. Has replication fork regression activity, unwinds stalled or blocked replication forks to make a HJ that can be resolved. Has a DNA unwinding activity characteristic of a DNA helicase with 3'-5' polarity.</text>
</comment>
<dbReference type="Pfam" id="PF00271">
    <property type="entry name" value="Helicase_C"/>
    <property type="match status" value="1"/>
</dbReference>
<accession>A0A401XI93</accession>
<gene>
    <name evidence="18" type="primary">recG</name>
    <name evidence="18" type="ORF">JCM31826_02030</name>
</gene>
<dbReference type="SUPFAM" id="SSF52540">
    <property type="entry name" value="P-loop containing nucleoside triphosphate hydrolases"/>
    <property type="match status" value="2"/>
</dbReference>
<evidence type="ECO:0000256" key="13">
    <source>
        <dbReference type="ARBA" id="ARBA00034808"/>
    </source>
</evidence>
<dbReference type="OrthoDB" id="9804325at2"/>
<evidence type="ECO:0000256" key="15">
    <source>
        <dbReference type="RuleBase" id="RU363016"/>
    </source>
</evidence>
<evidence type="ECO:0000256" key="7">
    <source>
        <dbReference type="ARBA" id="ARBA00022840"/>
    </source>
</evidence>
<dbReference type="NCBIfam" id="NF008168">
    <property type="entry name" value="PRK10917.2-2"/>
    <property type="match status" value="1"/>
</dbReference>
<dbReference type="InterPro" id="IPR012340">
    <property type="entry name" value="NA-bd_OB-fold"/>
</dbReference>
<dbReference type="GO" id="GO:0006281">
    <property type="term" value="P:DNA repair"/>
    <property type="evidence" value="ECO:0007669"/>
    <property type="project" value="UniProtKB-UniRule"/>
</dbReference>
<dbReference type="SMART" id="SM00490">
    <property type="entry name" value="HELICc"/>
    <property type="match status" value="1"/>
</dbReference>
<evidence type="ECO:0000256" key="4">
    <source>
        <dbReference type="ARBA" id="ARBA00022763"/>
    </source>
</evidence>
<dbReference type="PANTHER" id="PTHR47964:SF1">
    <property type="entry name" value="ATP-DEPENDENT DNA HELICASE HOMOLOG RECG, CHLOROPLASTIC"/>
    <property type="match status" value="1"/>
</dbReference>
<keyword evidence="11" id="KW-0413">Isomerase</keyword>
<dbReference type="InterPro" id="IPR001650">
    <property type="entry name" value="Helicase_C-like"/>
</dbReference>
<evidence type="ECO:0000256" key="6">
    <source>
        <dbReference type="ARBA" id="ARBA00022806"/>
    </source>
</evidence>
<dbReference type="SMART" id="SM00487">
    <property type="entry name" value="DEXDc"/>
    <property type="match status" value="1"/>
</dbReference>
<feature type="domain" description="Helicase C-terminal" evidence="17">
    <location>
        <begin position="467"/>
        <end position="634"/>
    </location>
</feature>
<dbReference type="NCBIfam" id="TIGR00643">
    <property type="entry name" value="recG"/>
    <property type="match status" value="1"/>
</dbReference>
<dbReference type="EMBL" id="BHZE01000002">
    <property type="protein sequence ID" value="GCD76721.1"/>
    <property type="molecule type" value="Genomic_DNA"/>
</dbReference>
<evidence type="ECO:0000256" key="3">
    <source>
        <dbReference type="ARBA" id="ARBA00022741"/>
    </source>
</evidence>
<dbReference type="Pfam" id="PF17191">
    <property type="entry name" value="RecG_wedge"/>
    <property type="match status" value="1"/>
</dbReference>
<dbReference type="InterPro" id="IPR033454">
    <property type="entry name" value="RecG_wedge"/>
</dbReference>
<evidence type="ECO:0000256" key="2">
    <source>
        <dbReference type="ARBA" id="ARBA00017846"/>
    </source>
</evidence>
<dbReference type="EC" id="5.6.2.4" evidence="13 15"/>
<keyword evidence="7 15" id="KW-0067">ATP-binding</keyword>
<evidence type="ECO:0000256" key="8">
    <source>
        <dbReference type="ARBA" id="ARBA00023125"/>
    </source>
</evidence>
<dbReference type="GO" id="GO:0006310">
    <property type="term" value="P:DNA recombination"/>
    <property type="evidence" value="ECO:0007669"/>
    <property type="project" value="UniProtKB-UniRule"/>
</dbReference>
<dbReference type="InterPro" id="IPR004609">
    <property type="entry name" value="ATP-dep_DNA_helicase_RecG"/>
</dbReference>
<evidence type="ECO:0000256" key="10">
    <source>
        <dbReference type="ARBA" id="ARBA00023204"/>
    </source>
</evidence>
<comment type="catalytic activity">
    <reaction evidence="12 15">
        <text>Couples ATP hydrolysis with the unwinding of duplex DNA by translocating in the 3'-5' direction.</text>
        <dbReference type="EC" id="5.6.2.4"/>
    </reaction>
</comment>
<dbReference type="PROSITE" id="PS51192">
    <property type="entry name" value="HELICASE_ATP_BIND_1"/>
    <property type="match status" value="1"/>
</dbReference>
<evidence type="ECO:0000313" key="18">
    <source>
        <dbReference type="EMBL" id="GCD76721.1"/>
    </source>
</evidence>
<dbReference type="Pfam" id="PF19833">
    <property type="entry name" value="RecG_dom3_C"/>
    <property type="match status" value="1"/>
</dbReference>
<dbReference type="Gene3D" id="2.40.50.140">
    <property type="entry name" value="Nucleic acid-binding proteins"/>
    <property type="match status" value="1"/>
</dbReference>
<dbReference type="GO" id="GO:0016887">
    <property type="term" value="F:ATP hydrolysis activity"/>
    <property type="evidence" value="ECO:0007669"/>
    <property type="project" value="RHEA"/>
</dbReference>
<dbReference type="InterPro" id="IPR014001">
    <property type="entry name" value="Helicase_ATP-bd"/>
</dbReference>
<dbReference type="InterPro" id="IPR011545">
    <property type="entry name" value="DEAD/DEAH_box_helicase_dom"/>
</dbReference>
<organism evidence="18 19">
    <name type="scientific">Thermaurantimonas aggregans</name>
    <dbReference type="NCBI Taxonomy" id="2173829"/>
    <lineage>
        <taxon>Bacteria</taxon>
        <taxon>Pseudomonadati</taxon>
        <taxon>Bacteroidota</taxon>
        <taxon>Flavobacteriia</taxon>
        <taxon>Flavobacteriales</taxon>
        <taxon>Schleiferiaceae</taxon>
        <taxon>Thermaurantimonas</taxon>
    </lineage>
</organism>
<dbReference type="GO" id="GO:0005524">
    <property type="term" value="F:ATP binding"/>
    <property type="evidence" value="ECO:0007669"/>
    <property type="project" value="UniProtKB-KW"/>
</dbReference>
<protein>
    <recommendedName>
        <fullName evidence="2 15">ATP-dependent DNA helicase RecG</fullName>
        <ecNumber evidence="13 15">5.6.2.4</ecNumber>
    </recommendedName>
</protein>
<keyword evidence="3 15" id="KW-0547">Nucleotide-binding</keyword>
<name>A0A401XI93_9FLAO</name>
<dbReference type="AlphaFoldDB" id="A0A401XI93"/>
<comment type="catalytic activity">
    <reaction evidence="14 15">
        <text>ATP + H2O = ADP + phosphate + H(+)</text>
        <dbReference type="Rhea" id="RHEA:13065"/>
        <dbReference type="ChEBI" id="CHEBI:15377"/>
        <dbReference type="ChEBI" id="CHEBI:15378"/>
        <dbReference type="ChEBI" id="CHEBI:30616"/>
        <dbReference type="ChEBI" id="CHEBI:43474"/>
        <dbReference type="ChEBI" id="CHEBI:456216"/>
        <dbReference type="EC" id="5.6.2.4"/>
    </reaction>
</comment>
<evidence type="ECO:0000256" key="11">
    <source>
        <dbReference type="ARBA" id="ARBA00023235"/>
    </source>
</evidence>
<keyword evidence="9 15" id="KW-0233">DNA recombination</keyword>
<dbReference type="InterPro" id="IPR027417">
    <property type="entry name" value="P-loop_NTPase"/>
</dbReference>
<dbReference type="GO" id="GO:0003677">
    <property type="term" value="F:DNA binding"/>
    <property type="evidence" value="ECO:0007669"/>
    <property type="project" value="UniProtKB-KW"/>
</dbReference>
<keyword evidence="10 15" id="KW-0234">DNA repair</keyword>
<dbReference type="CDD" id="cd04488">
    <property type="entry name" value="RecG_wedge_OBF"/>
    <property type="match status" value="1"/>
</dbReference>
<dbReference type="PANTHER" id="PTHR47964">
    <property type="entry name" value="ATP-DEPENDENT DNA HELICASE HOMOLOG RECG, CHLOROPLASTIC"/>
    <property type="match status" value="1"/>
</dbReference>